<reference evidence="1" key="1">
    <citation type="journal article" date="2015" name="Nature">
        <title>Complex archaea that bridge the gap between prokaryotes and eukaryotes.</title>
        <authorList>
            <person name="Spang A."/>
            <person name="Saw J.H."/>
            <person name="Jorgensen S.L."/>
            <person name="Zaremba-Niedzwiedzka K."/>
            <person name="Martijn J."/>
            <person name="Lind A.E."/>
            <person name="van Eijk R."/>
            <person name="Schleper C."/>
            <person name="Guy L."/>
            <person name="Ettema T.J."/>
        </authorList>
    </citation>
    <scope>NUCLEOTIDE SEQUENCE</scope>
</reference>
<protein>
    <submittedName>
        <fullName evidence="1">Uncharacterized protein</fullName>
    </submittedName>
</protein>
<sequence length="114" mass="12532">MMTIDLKTAAADQLASWYVEAVGYNPLEDAPDMPTDELRALCLEVQEEHANCPNPPEHEPNDGSDVVSLLQRAEAFISGFEDDEDQEGVPELLRDLRKAIQGVEESTTSFPEGA</sequence>
<evidence type="ECO:0000313" key="1">
    <source>
        <dbReference type="EMBL" id="KKN96119.1"/>
    </source>
</evidence>
<name>A0A0F9UWH8_9ZZZZ</name>
<gene>
    <name evidence="1" type="ORF">LCGC14_0170480</name>
</gene>
<organism evidence="1">
    <name type="scientific">marine sediment metagenome</name>
    <dbReference type="NCBI Taxonomy" id="412755"/>
    <lineage>
        <taxon>unclassified sequences</taxon>
        <taxon>metagenomes</taxon>
        <taxon>ecological metagenomes</taxon>
    </lineage>
</organism>
<comment type="caution">
    <text evidence="1">The sequence shown here is derived from an EMBL/GenBank/DDBJ whole genome shotgun (WGS) entry which is preliminary data.</text>
</comment>
<proteinExistence type="predicted"/>
<dbReference type="AlphaFoldDB" id="A0A0F9UWH8"/>
<dbReference type="EMBL" id="LAZR01000066">
    <property type="protein sequence ID" value="KKN96119.1"/>
    <property type="molecule type" value="Genomic_DNA"/>
</dbReference>
<accession>A0A0F9UWH8</accession>